<comment type="caution">
    <text evidence="4">The sequence shown here is derived from an EMBL/GenBank/DDBJ whole genome shotgun (WGS) entry which is preliminary data.</text>
</comment>
<accession>A0A6L5YB52</accession>
<evidence type="ECO:0000313" key="4">
    <source>
        <dbReference type="EMBL" id="MST55423.1"/>
    </source>
</evidence>
<organism evidence="4 5">
    <name type="scientific">Pyramidobacter porci</name>
    <dbReference type="NCBI Taxonomy" id="2605789"/>
    <lineage>
        <taxon>Bacteria</taxon>
        <taxon>Thermotogati</taxon>
        <taxon>Synergistota</taxon>
        <taxon>Synergistia</taxon>
        <taxon>Synergistales</taxon>
        <taxon>Dethiosulfovibrionaceae</taxon>
        <taxon>Pyramidobacter</taxon>
    </lineage>
</organism>
<dbReference type="InterPro" id="IPR002823">
    <property type="entry name" value="DUF112_TM"/>
</dbReference>
<dbReference type="PANTHER" id="PTHR35342">
    <property type="entry name" value="TRICARBOXYLIC TRANSPORT PROTEIN"/>
    <property type="match status" value="1"/>
</dbReference>
<feature type="transmembrane region" description="Helical" evidence="1">
    <location>
        <begin position="243"/>
        <end position="265"/>
    </location>
</feature>
<dbReference type="Pfam" id="PF01970">
    <property type="entry name" value="TctA"/>
    <property type="match status" value="1"/>
</dbReference>
<feature type="transmembrane region" description="Helical" evidence="1">
    <location>
        <begin position="391"/>
        <end position="413"/>
    </location>
</feature>
<evidence type="ECO:0000256" key="2">
    <source>
        <dbReference type="SAM" id="SignalP"/>
    </source>
</evidence>
<dbReference type="AlphaFoldDB" id="A0A6L5YB52"/>
<feature type="domain" description="DUF112" evidence="3">
    <location>
        <begin position="56"/>
        <end position="474"/>
    </location>
</feature>
<feature type="transmembrane region" description="Helical" evidence="1">
    <location>
        <begin position="449"/>
        <end position="478"/>
    </location>
</feature>
<keyword evidence="2" id="KW-0732">Signal</keyword>
<name>A0A6L5YB52_9BACT</name>
<feature type="signal peptide" evidence="2">
    <location>
        <begin position="1"/>
        <end position="18"/>
    </location>
</feature>
<gene>
    <name evidence="4" type="ORF">FYJ74_05165</name>
</gene>
<proteinExistence type="predicted"/>
<dbReference type="EMBL" id="VUNH01000004">
    <property type="protein sequence ID" value="MST55423.1"/>
    <property type="molecule type" value="Genomic_DNA"/>
</dbReference>
<reference evidence="4 5" key="1">
    <citation type="submission" date="2019-08" db="EMBL/GenBank/DDBJ databases">
        <title>In-depth cultivation of the pig gut microbiome towards novel bacterial diversity and tailored functional studies.</title>
        <authorList>
            <person name="Wylensek D."/>
            <person name="Hitch T.C.A."/>
            <person name="Clavel T."/>
        </authorList>
    </citation>
    <scope>NUCLEOTIDE SEQUENCE [LARGE SCALE GENOMIC DNA]</scope>
    <source>
        <strain evidence="4 5">SM-530-WT-4B</strain>
    </source>
</reference>
<feature type="transmembrane region" description="Helical" evidence="1">
    <location>
        <begin position="499"/>
        <end position="522"/>
    </location>
</feature>
<evidence type="ECO:0000256" key="1">
    <source>
        <dbReference type="SAM" id="Phobius"/>
    </source>
</evidence>
<feature type="transmembrane region" description="Helical" evidence="1">
    <location>
        <begin position="206"/>
        <end position="223"/>
    </location>
</feature>
<keyword evidence="1" id="KW-0812">Transmembrane</keyword>
<feature type="transmembrane region" description="Helical" evidence="1">
    <location>
        <begin position="425"/>
        <end position="443"/>
    </location>
</feature>
<evidence type="ECO:0000259" key="3">
    <source>
        <dbReference type="Pfam" id="PF01970"/>
    </source>
</evidence>
<feature type="transmembrane region" description="Helical" evidence="1">
    <location>
        <begin position="56"/>
        <end position="89"/>
    </location>
</feature>
<feature type="transmembrane region" description="Helical" evidence="1">
    <location>
        <begin position="366"/>
        <end position="385"/>
    </location>
</feature>
<feature type="transmembrane region" description="Helical" evidence="1">
    <location>
        <begin position="183"/>
        <end position="199"/>
    </location>
</feature>
<keyword evidence="1" id="KW-0472">Membrane</keyword>
<dbReference type="PANTHER" id="PTHR35342:SF5">
    <property type="entry name" value="TRICARBOXYLIC TRANSPORT PROTEIN"/>
    <property type="match status" value="1"/>
</dbReference>
<keyword evidence="1" id="KW-1133">Transmembrane helix</keyword>
<protein>
    <recommendedName>
        <fullName evidence="3">DUF112 domain-containing protein</fullName>
    </recommendedName>
</protein>
<keyword evidence="5" id="KW-1185">Reference proteome</keyword>
<feature type="transmembrane region" description="Helical" evidence="1">
    <location>
        <begin position="145"/>
        <end position="171"/>
    </location>
</feature>
<sequence length="534" mass="56201">MRCCSAFSCISSSPNCWAYFCPAACFTGCSADFKEVFPMLALFGQGLMQAATPLNIMYIAFGVIWGIIGGAIPGISASVAMSLLLPLTFGMNPAHSLPMLAAVYVGAEYGGSIPAILIKTPGTGAAAATVLDGYEMQRKGLGGKALCISLYAGVLGGLVSVVILVFSTLPLARFALKFGPSQYFWMAMMGLSIVGAVSGKDSMKGIISAAFGLFLAIIGMDKFTSTQRFTFGVFRLSEGLDLIPVLVGLFALSEVFRQIFSGEIFEVIRDKIKMTYPTKKELASVTPIVLACGAMGSVVGALPGAGATIASWIGYSETKMFCKNNETFGTGDIRGVAAPESANNGVPAGGLIPLLALGIPGSNSTAILMVGFSLAGISCGPMLFINQPAVPYGLMASMFVAQIVLLFVGLMMLRPCVYITSIKKIYLTSAIMLFAFIGAFSTTNDIYSVILVLVFGLIGFAMKELGFAPAATVLGFVLGELVEGNLRRTMQMSRGSMDIFFAGGLNKFFIALTVLGVLFPYISKWISSRRKAAA</sequence>
<evidence type="ECO:0000313" key="5">
    <source>
        <dbReference type="Proteomes" id="UP000473699"/>
    </source>
</evidence>
<feature type="chain" id="PRO_5026881617" description="DUF112 domain-containing protein" evidence="2">
    <location>
        <begin position="19"/>
        <end position="534"/>
    </location>
</feature>
<dbReference type="Proteomes" id="UP000473699">
    <property type="component" value="Unassembled WGS sequence"/>
</dbReference>